<evidence type="ECO:0000313" key="1">
    <source>
        <dbReference type="EMBL" id="EXU74417.1"/>
    </source>
</evidence>
<sequence>MNEYVYHITKRRVAFDYIKTQGLVPAARLSGTSTARREGAFASEGDKNLEAKVQSKLTVPFSRALKNGYSKEQIENKHYMFTGISLNDSLERDDAYIFLSNFETRFYEQHFPKVAGTTPAMNFSQLRQRSGELASDLLKRNPQHDLCRFAREIVRLEYAIEEKETANHIYFFESKNAATCYPDYTGHHGGAIHCRVLRVKRSVINHLEQDMAESRGLMTRESVTPQSIEIYNAEGNPFNSDAGEHWVPLTIAAES</sequence>
<dbReference type="EMBL" id="JFHN01000061">
    <property type="protein sequence ID" value="EXU74417.1"/>
    <property type="molecule type" value="Genomic_DNA"/>
</dbReference>
<gene>
    <name evidence="1" type="ORF">BG55_17190</name>
</gene>
<organism evidence="1 2">
    <name type="scientific">Erwinia mallotivora</name>
    <dbReference type="NCBI Taxonomy" id="69222"/>
    <lineage>
        <taxon>Bacteria</taxon>
        <taxon>Pseudomonadati</taxon>
        <taxon>Pseudomonadota</taxon>
        <taxon>Gammaproteobacteria</taxon>
        <taxon>Enterobacterales</taxon>
        <taxon>Erwiniaceae</taxon>
        <taxon>Erwinia</taxon>
    </lineage>
</organism>
<dbReference type="OrthoDB" id="6523152at2"/>
<evidence type="ECO:0000313" key="2">
    <source>
        <dbReference type="Proteomes" id="UP000019918"/>
    </source>
</evidence>
<name>A0A014PU86_9GAMM</name>
<dbReference type="AlphaFoldDB" id="A0A014PU86"/>
<dbReference type="PATRIC" id="fig|69222.5.peg.3501"/>
<dbReference type="Proteomes" id="UP000019918">
    <property type="component" value="Unassembled WGS sequence"/>
</dbReference>
<reference evidence="1 2" key="1">
    <citation type="submission" date="2014-02" db="EMBL/GenBank/DDBJ databases">
        <title>Draft genome of Erwinia mallotivora strain BT-MARDI, a papaya dieback pathogen.</title>
        <authorList>
            <person name="Redzuan R."/>
            <person name="Abu Bakar N."/>
            <person name="Badrun R."/>
            <person name="Mohd Raih M.F."/>
            <person name="Rozano L."/>
            <person name="Mat Amin N."/>
        </authorList>
    </citation>
    <scope>NUCLEOTIDE SEQUENCE [LARGE SCALE GENOMIC DNA]</scope>
    <source>
        <strain evidence="1 2">BT-MARDI</strain>
    </source>
</reference>
<proteinExistence type="predicted"/>
<keyword evidence="2" id="KW-1185">Reference proteome</keyword>
<protein>
    <submittedName>
        <fullName evidence="1">Uncharacterized protein</fullName>
    </submittedName>
</protein>
<dbReference type="RefSeq" id="WP_034939603.1">
    <property type="nucleotide sequence ID" value="NZ_JFHN01000061.1"/>
</dbReference>
<accession>A0A014PU86</accession>
<comment type="caution">
    <text evidence="1">The sequence shown here is derived from an EMBL/GenBank/DDBJ whole genome shotgun (WGS) entry which is preliminary data.</text>
</comment>